<dbReference type="EMBL" id="BABT02000117">
    <property type="protein sequence ID" value="GAA97165.1"/>
    <property type="molecule type" value="Genomic_DNA"/>
</dbReference>
<keyword evidence="2" id="KW-1185">Reference proteome</keyword>
<organism evidence="1 2">
    <name type="scientific">Mixia osmundae (strain CBS 9802 / IAM 14324 / JCM 22182 / KY 12970)</name>
    <dbReference type="NCBI Taxonomy" id="764103"/>
    <lineage>
        <taxon>Eukaryota</taxon>
        <taxon>Fungi</taxon>
        <taxon>Dikarya</taxon>
        <taxon>Basidiomycota</taxon>
        <taxon>Pucciniomycotina</taxon>
        <taxon>Mixiomycetes</taxon>
        <taxon>Mixiales</taxon>
        <taxon>Mixiaceae</taxon>
        <taxon>Mixia</taxon>
    </lineage>
</organism>
<dbReference type="OrthoDB" id="2585179at2759"/>
<evidence type="ECO:0000313" key="2">
    <source>
        <dbReference type="Proteomes" id="UP000009131"/>
    </source>
</evidence>
<sequence>MLCVRQCQSLGMIELLSVELVALSRVSIGWRTEEEATKVLRASSARRHRQPAEMGQEDEAIVINQGYRPGGLDYDYTTYLSVETELQPSQIINKIHRGDNADPIFLALKHIGPVGELRDENIFGVPVPSAQGLQPEVEPLIEAIRSIEGVKHVDVLSLKQRSKR</sequence>
<reference evidence="1 2" key="2">
    <citation type="journal article" date="2012" name="Open Biol.">
        <title>Characteristics of nucleosomes and linker DNA regions on the genome of the basidiomycete Mixia osmundae revealed by mono- and dinucleosome mapping.</title>
        <authorList>
            <person name="Nishida H."/>
            <person name="Kondo S."/>
            <person name="Matsumoto T."/>
            <person name="Suzuki Y."/>
            <person name="Yoshikawa H."/>
            <person name="Taylor T.D."/>
            <person name="Sugiyama J."/>
        </authorList>
    </citation>
    <scope>NUCLEOTIDE SEQUENCE [LARGE SCALE GENOMIC DNA]</scope>
    <source>
        <strain evidence="2">CBS 9802 / IAM 14324 / JCM 22182 / KY 12970</strain>
    </source>
</reference>
<name>G7E2Y4_MIXOS</name>
<dbReference type="Proteomes" id="UP000009131">
    <property type="component" value="Unassembled WGS sequence"/>
</dbReference>
<comment type="caution">
    <text evidence="1">The sequence shown here is derived from an EMBL/GenBank/DDBJ whole genome shotgun (WGS) entry which is preliminary data.</text>
</comment>
<dbReference type="AlphaFoldDB" id="G7E2Y4"/>
<proteinExistence type="predicted"/>
<gene>
    <name evidence="1" type="primary">Mo03841</name>
    <name evidence="1" type="ORF">E5Q_03841</name>
</gene>
<dbReference type="InParanoid" id="G7E2Y4"/>
<dbReference type="HOGENOM" id="CLU_1619452_0_0_1"/>
<reference evidence="1 2" key="1">
    <citation type="journal article" date="2011" name="J. Gen. Appl. Microbiol.">
        <title>Draft genome sequencing of the enigmatic basidiomycete Mixia osmundae.</title>
        <authorList>
            <person name="Nishida H."/>
            <person name="Nagatsuka Y."/>
            <person name="Sugiyama J."/>
        </authorList>
    </citation>
    <scope>NUCLEOTIDE SEQUENCE [LARGE SCALE GENOMIC DNA]</scope>
    <source>
        <strain evidence="2">CBS 9802 / IAM 14324 / JCM 22182 / KY 12970</strain>
    </source>
</reference>
<evidence type="ECO:0000313" key="1">
    <source>
        <dbReference type="EMBL" id="GAA97165.1"/>
    </source>
</evidence>
<accession>G7E2Y4</accession>
<protein>
    <submittedName>
        <fullName evidence="1">Uncharacterized protein</fullName>
    </submittedName>
</protein>
<dbReference type="RefSeq" id="XP_014571149.1">
    <property type="nucleotide sequence ID" value="XM_014715663.1"/>
</dbReference>